<sequence length="338" mass="38318">MARRILFWNVIRKQWLLVGIVICIIFACIYPKLGSKEGPLIPEITVKYISVPVIFLVSGISLRTETLFYTFQQYKLHLFVQIFTFVCIPIFMQFLVIILRIFGVNPWILKGLITVACMPPPVSSAVLLTKSAQGNETAAIFNSVLGSFLGILVTPISLLFNLGYTTLVPIFSTVFQLTVTVLFPLLLGQVLKKYTEIREHNMPLNTISQLALLFVVYTTFCDTFMTADIGLDAIDVLITVALVLFIHFVLIVISFRCAWYFRNYFNASDVVAITFCSTHKSLTLGIPILRLMFQGYSHLHQISLPLMVYHPIQIILGGIMGIQMKDWIQKQSIRRLPI</sequence>
<dbReference type="PANTHER" id="PTHR18640:SF5">
    <property type="entry name" value="SODIUM_BILE ACID COTRANSPORTER 7"/>
    <property type="match status" value="1"/>
</dbReference>
<feature type="transmembrane region" description="Helical" evidence="2">
    <location>
        <begin position="15"/>
        <end position="33"/>
    </location>
</feature>
<feature type="transmembrane region" description="Helical" evidence="2">
    <location>
        <begin position="233"/>
        <end position="258"/>
    </location>
</feature>
<feature type="transmembrane region" description="Helical" evidence="2">
    <location>
        <begin position="270"/>
        <end position="290"/>
    </location>
</feature>
<keyword evidence="2" id="KW-0812">Transmembrane</keyword>
<evidence type="ECO:0000256" key="1">
    <source>
        <dbReference type="ARBA" id="ARBA00006528"/>
    </source>
</evidence>
<comment type="similarity">
    <text evidence="1">Belongs to the bile acid:sodium symporter (BASS) (TC 2.A.28) family.</text>
</comment>
<feature type="transmembrane region" description="Helical" evidence="2">
    <location>
        <begin position="140"/>
        <end position="160"/>
    </location>
</feature>
<dbReference type="InterPro" id="IPR038770">
    <property type="entry name" value="Na+/solute_symporter_sf"/>
</dbReference>
<feature type="transmembrane region" description="Helical" evidence="2">
    <location>
        <begin position="302"/>
        <end position="322"/>
    </location>
</feature>
<name>A0AAW1MM07_POPJA</name>
<evidence type="ECO:0000313" key="4">
    <source>
        <dbReference type="Proteomes" id="UP001458880"/>
    </source>
</evidence>
<protein>
    <submittedName>
        <fullName evidence="3">SBF-like CPA transporter family (DUF4137)</fullName>
    </submittedName>
</protein>
<evidence type="ECO:0000256" key="2">
    <source>
        <dbReference type="SAM" id="Phobius"/>
    </source>
</evidence>
<dbReference type="Pfam" id="PF13593">
    <property type="entry name" value="SBF_like"/>
    <property type="match status" value="1"/>
</dbReference>
<dbReference type="EMBL" id="JASPKY010000038">
    <property type="protein sequence ID" value="KAK9746674.1"/>
    <property type="molecule type" value="Genomic_DNA"/>
</dbReference>
<feature type="transmembrane region" description="Helical" evidence="2">
    <location>
        <begin position="107"/>
        <end position="128"/>
    </location>
</feature>
<dbReference type="PANTHER" id="PTHR18640">
    <property type="entry name" value="SOLUTE CARRIER FAMILY 10 MEMBER 7"/>
    <property type="match status" value="1"/>
</dbReference>
<feature type="transmembrane region" description="Helical" evidence="2">
    <location>
        <begin position="76"/>
        <end position="101"/>
    </location>
</feature>
<reference evidence="3 4" key="1">
    <citation type="journal article" date="2024" name="BMC Genomics">
        <title>De novo assembly and annotation of Popillia japonica's genome with initial clues to its potential as an invasive pest.</title>
        <authorList>
            <person name="Cucini C."/>
            <person name="Boschi S."/>
            <person name="Funari R."/>
            <person name="Cardaioli E."/>
            <person name="Iannotti N."/>
            <person name="Marturano G."/>
            <person name="Paoli F."/>
            <person name="Bruttini M."/>
            <person name="Carapelli A."/>
            <person name="Frati F."/>
            <person name="Nardi F."/>
        </authorList>
    </citation>
    <scope>NUCLEOTIDE SEQUENCE [LARGE SCALE GENOMIC DNA]</scope>
    <source>
        <strain evidence="3">DMR45628</strain>
    </source>
</reference>
<keyword evidence="2" id="KW-1133">Transmembrane helix</keyword>
<feature type="transmembrane region" description="Helical" evidence="2">
    <location>
        <begin position="207"/>
        <end position="227"/>
    </location>
</feature>
<dbReference type="PROSITE" id="PS51257">
    <property type="entry name" value="PROKAR_LIPOPROTEIN"/>
    <property type="match status" value="1"/>
</dbReference>
<feature type="transmembrane region" description="Helical" evidence="2">
    <location>
        <begin position="166"/>
        <end position="187"/>
    </location>
</feature>
<dbReference type="Gene3D" id="1.20.1530.20">
    <property type="match status" value="1"/>
</dbReference>
<feature type="transmembrane region" description="Helical" evidence="2">
    <location>
        <begin position="45"/>
        <end position="64"/>
    </location>
</feature>
<dbReference type="GO" id="GO:0005886">
    <property type="term" value="C:plasma membrane"/>
    <property type="evidence" value="ECO:0007669"/>
    <property type="project" value="TreeGrafter"/>
</dbReference>
<comment type="caution">
    <text evidence="3">The sequence shown here is derived from an EMBL/GenBank/DDBJ whole genome shotgun (WGS) entry which is preliminary data.</text>
</comment>
<dbReference type="InterPro" id="IPR016833">
    <property type="entry name" value="Put_Na-Bile_cotransptr"/>
</dbReference>
<gene>
    <name evidence="3" type="ORF">QE152_g5973</name>
</gene>
<dbReference type="Proteomes" id="UP001458880">
    <property type="component" value="Unassembled WGS sequence"/>
</dbReference>
<dbReference type="AlphaFoldDB" id="A0AAW1MM07"/>
<keyword evidence="4" id="KW-1185">Reference proteome</keyword>
<keyword evidence="2" id="KW-0472">Membrane</keyword>
<organism evidence="3 4">
    <name type="scientific">Popillia japonica</name>
    <name type="common">Japanese beetle</name>
    <dbReference type="NCBI Taxonomy" id="7064"/>
    <lineage>
        <taxon>Eukaryota</taxon>
        <taxon>Metazoa</taxon>
        <taxon>Ecdysozoa</taxon>
        <taxon>Arthropoda</taxon>
        <taxon>Hexapoda</taxon>
        <taxon>Insecta</taxon>
        <taxon>Pterygota</taxon>
        <taxon>Neoptera</taxon>
        <taxon>Endopterygota</taxon>
        <taxon>Coleoptera</taxon>
        <taxon>Polyphaga</taxon>
        <taxon>Scarabaeiformia</taxon>
        <taxon>Scarabaeidae</taxon>
        <taxon>Rutelinae</taxon>
        <taxon>Popillia</taxon>
    </lineage>
</organism>
<evidence type="ECO:0000313" key="3">
    <source>
        <dbReference type="EMBL" id="KAK9746674.1"/>
    </source>
</evidence>
<accession>A0AAW1MM07</accession>
<proteinExistence type="inferred from homology"/>